<reference evidence="1 2" key="1">
    <citation type="submission" date="2015-01" db="EMBL/GenBank/DDBJ databases">
        <title>Evolution of Trichinella species and genotypes.</title>
        <authorList>
            <person name="Korhonen P.K."/>
            <person name="Edoardo P."/>
            <person name="Giuseppe L.R."/>
            <person name="Gasser R.B."/>
        </authorList>
    </citation>
    <scope>NUCLEOTIDE SEQUENCE [LARGE SCALE GENOMIC DNA]</scope>
    <source>
        <strain evidence="1">ISS37</strain>
    </source>
</reference>
<accession>A0A0V0SG85</accession>
<protein>
    <submittedName>
        <fullName evidence="1">Uncharacterized protein</fullName>
    </submittedName>
</protein>
<dbReference type="Proteomes" id="UP000054630">
    <property type="component" value="Unassembled WGS sequence"/>
</dbReference>
<comment type="caution">
    <text evidence="1">The sequence shown here is derived from an EMBL/GenBank/DDBJ whole genome shotgun (WGS) entry which is preliminary data.</text>
</comment>
<proteinExistence type="predicted"/>
<evidence type="ECO:0000313" key="2">
    <source>
        <dbReference type="Proteomes" id="UP000054630"/>
    </source>
</evidence>
<keyword evidence="2" id="KW-1185">Reference proteome</keyword>
<dbReference type="AlphaFoldDB" id="A0A0V0SG85"/>
<name>A0A0V0SG85_9BILA</name>
<evidence type="ECO:0000313" key="1">
    <source>
        <dbReference type="EMBL" id="KRX25633.1"/>
    </source>
</evidence>
<dbReference type="EMBL" id="JYDL01000011">
    <property type="protein sequence ID" value="KRX25633.1"/>
    <property type="molecule type" value="Genomic_DNA"/>
</dbReference>
<gene>
    <name evidence="1" type="ORF">T07_9845</name>
</gene>
<organism evidence="1 2">
    <name type="scientific">Trichinella nelsoni</name>
    <dbReference type="NCBI Taxonomy" id="6336"/>
    <lineage>
        <taxon>Eukaryota</taxon>
        <taxon>Metazoa</taxon>
        <taxon>Ecdysozoa</taxon>
        <taxon>Nematoda</taxon>
        <taxon>Enoplea</taxon>
        <taxon>Dorylaimia</taxon>
        <taxon>Trichinellida</taxon>
        <taxon>Trichinellidae</taxon>
        <taxon>Trichinella</taxon>
    </lineage>
</organism>
<sequence>MVQIESPFLTKQIHDSKDTELHEDKTYFFISQKLMLPNNGSLKVAYWQRSNSIPKTEDYRQKSKNNSGILMSAVTNRWIAWASCFSRPAAQQPVKSSPNGISAATEMALLEEPRHDLIDSYVTKKSGRLAEKKYLGQVKDTAGGASNHSPKHGSTLDMVPFF</sequence>
<dbReference type="OrthoDB" id="5916939at2759"/>